<gene>
    <name evidence="2" type="ORF">SD70_14975</name>
</gene>
<evidence type="ECO:0000313" key="3">
    <source>
        <dbReference type="Proteomes" id="UP000031967"/>
    </source>
</evidence>
<evidence type="ECO:0000313" key="2">
    <source>
        <dbReference type="EMBL" id="KIL40253.1"/>
    </source>
</evidence>
<sequence length="113" mass="13502">MSHWIEINRDSLLTNILVAILFLPIAYLFNFLLDEWRQKRRGFISQEEMKKISNKLSINIDPDFRREKVKVIIKYKDQSDHKSGNEILIVALVALVLFTVFFFRKKEVLLYLD</sequence>
<dbReference type="EMBL" id="JXAK01000024">
    <property type="protein sequence ID" value="KIL40253.1"/>
    <property type="molecule type" value="Genomic_DNA"/>
</dbReference>
<proteinExistence type="predicted"/>
<keyword evidence="3" id="KW-1185">Reference proteome</keyword>
<feature type="transmembrane region" description="Helical" evidence="1">
    <location>
        <begin position="84"/>
        <end position="103"/>
    </location>
</feature>
<dbReference type="Proteomes" id="UP000031967">
    <property type="component" value="Unassembled WGS sequence"/>
</dbReference>
<keyword evidence="1" id="KW-0472">Membrane</keyword>
<name>A0ABR5AHE4_9BACL</name>
<feature type="transmembrane region" description="Helical" evidence="1">
    <location>
        <begin position="12"/>
        <end position="33"/>
    </location>
</feature>
<protein>
    <recommendedName>
        <fullName evidence="4">EF-hand domain-containing protein</fullName>
    </recommendedName>
</protein>
<dbReference type="RefSeq" id="WP_041048329.1">
    <property type="nucleotide sequence ID" value="NZ_JXAK01000024.1"/>
</dbReference>
<keyword evidence="1" id="KW-1133">Transmembrane helix</keyword>
<evidence type="ECO:0008006" key="4">
    <source>
        <dbReference type="Google" id="ProtNLM"/>
    </source>
</evidence>
<comment type="caution">
    <text evidence="2">The sequence shown here is derived from an EMBL/GenBank/DDBJ whole genome shotgun (WGS) entry which is preliminary data.</text>
</comment>
<evidence type="ECO:0000256" key="1">
    <source>
        <dbReference type="SAM" id="Phobius"/>
    </source>
</evidence>
<keyword evidence="1" id="KW-0812">Transmembrane</keyword>
<reference evidence="2 3" key="1">
    <citation type="submission" date="2014-12" db="EMBL/GenBank/DDBJ databases">
        <title>Draft genome sequence of Paenibacillus kamchatkensis strain B-2647.</title>
        <authorList>
            <person name="Karlyshev A.V."/>
            <person name="Kudryashova E.B."/>
        </authorList>
    </citation>
    <scope>NUCLEOTIDE SEQUENCE [LARGE SCALE GENOMIC DNA]</scope>
    <source>
        <strain evidence="2 3">VKM B-2647</strain>
    </source>
</reference>
<accession>A0ABR5AHE4</accession>
<organism evidence="2 3">
    <name type="scientific">Gordoniibacillus kamchatkensis</name>
    <dbReference type="NCBI Taxonomy" id="1590651"/>
    <lineage>
        <taxon>Bacteria</taxon>
        <taxon>Bacillati</taxon>
        <taxon>Bacillota</taxon>
        <taxon>Bacilli</taxon>
        <taxon>Bacillales</taxon>
        <taxon>Paenibacillaceae</taxon>
        <taxon>Gordoniibacillus</taxon>
    </lineage>
</organism>